<organism evidence="3">
    <name type="scientific">Oikopleura dioica</name>
    <name type="common">Tunicate</name>
    <dbReference type="NCBI Taxonomy" id="34765"/>
    <lineage>
        <taxon>Eukaryota</taxon>
        <taxon>Metazoa</taxon>
        <taxon>Chordata</taxon>
        <taxon>Tunicata</taxon>
        <taxon>Appendicularia</taxon>
        <taxon>Copelata</taxon>
        <taxon>Oikopleuridae</taxon>
        <taxon>Oikopleura</taxon>
    </lineage>
</organism>
<feature type="coiled-coil region" evidence="1">
    <location>
        <begin position="48"/>
        <end position="89"/>
    </location>
</feature>
<dbReference type="GO" id="GO:0006419">
    <property type="term" value="P:alanyl-tRNA aminoacylation"/>
    <property type="evidence" value="ECO:0007669"/>
    <property type="project" value="TreeGrafter"/>
</dbReference>
<dbReference type="AlphaFoldDB" id="E4Z6R8"/>
<dbReference type="InterPro" id="IPR050058">
    <property type="entry name" value="Ala-tRNA_ligase"/>
</dbReference>
<evidence type="ECO:0000259" key="2">
    <source>
        <dbReference type="SMART" id="SM00863"/>
    </source>
</evidence>
<dbReference type="GO" id="GO:0005524">
    <property type="term" value="F:ATP binding"/>
    <property type="evidence" value="ECO:0007669"/>
    <property type="project" value="InterPro"/>
</dbReference>
<dbReference type="InterPro" id="IPR018163">
    <property type="entry name" value="Thr/Ala-tRNA-synth_IIc_edit"/>
</dbReference>
<dbReference type="Gene3D" id="3.10.310.40">
    <property type="match status" value="1"/>
</dbReference>
<gene>
    <name evidence="3" type="ORF">GSOID_T00027993001</name>
</gene>
<dbReference type="EMBL" id="FN658184">
    <property type="protein sequence ID" value="CBY43396.1"/>
    <property type="molecule type" value="Genomic_DNA"/>
</dbReference>
<dbReference type="GO" id="GO:0003676">
    <property type="term" value="F:nucleic acid binding"/>
    <property type="evidence" value="ECO:0007669"/>
    <property type="project" value="InterPro"/>
</dbReference>
<dbReference type="InterPro" id="IPR012947">
    <property type="entry name" value="tRNA_SAD"/>
</dbReference>
<protein>
    <recommendedName>
        <fullName evidence="2">Threonyl/alanyl tRNA synthetase SAD domain-containing protein</fullName>
    </recommendedName>
</protein>
<dbReference type="PANTHER" id="PTHR11777">
    <property type="entry name" value="ALANYL-TRNA SYNTHETASE"/>
    <property type="match status" value="1"/>
</dbReference>
<dbReference type="InterPro" id="IPR003156">
    <property type="entry name" value="DHHA1_dom"/>
</dbReference>
<evidence type="ECO:0000313" key="3">
    <source>
        <dbReference type="EMBL" id="CBY43396.1"/>
    </source>
</evidence>
<dbReference type="Pfam" id="PF02272">
    <property type="entry name" value="DHHA1"/>
    <property type="match status" value="1"/>
</dbReference>
<dbReference type="FunFam" id="3.10.310.40:FF:000002">
    <property type="entry name" value="alanine--tRNA ligase, cytoplasmic"/>
    <property type="match status" value="1"/>
</dbReference>
<evidence type="ECO:0000256" key="1">
    <source>
        <dbReference type="SAM" id="Coils"/>
    </source>
</evidence>
<dbReference type="GO" id="GO:0004813">
    <property type="term" value="F:alanine-tRNA ligase activity"/>
    <property type="evidence" value="ECO:0007669"/>
    <property type="project" value="TreeGrafter"/>
</dbReference>
<dbReference type="Pfam" id="PF07973">
    <property type="entry name" value="tRNA_SAD"/>
    <property type="match status" value="1"/>
</dbReference>
<feature type="non-terminal residue" evidence="3">
    <location>
        <position position="1"/>
    </location>
</feature>
<dbReference type="SMART" id="SM00863">
    <property type="entry name" value="tRNA_SAD"/>
    <property type="match status" value="1"/>
</dbReference>
<dbReference type="GO" id="GO:0005739">
    <property type="term" value="C:mitochondrion"/>
    <property type="evidence" value="ECO:0007669"/>
    <property type="project" value="TreeGrafter"/>
</dbReference>
<keyword evidence="1" id="KW-0175">Coiled coil</keyword>
<proteinExistence type="predicted"/>
<reference evidence="3" key="1">
    <citation type="journal article" date="2010" name="Science">
        <title>Plasticity of animal genome architecture unmasked by rapid evolution of a pelagic tunicate.</title>
        <authorList>
            <person name="Denoeud F."/>
            <person name="Henriet S."/>
            <person name="Mungpakdee S."/>
            <person name="Aury J.M."/>
            <person name="Da Silva C."/>
            <person name="Brinkmann H."/>
            <person name="Mikhaleva J."/>
            <person name="Olsen L.C."/>
            <person name="Jubin C."/>
            <person name="Canestro C."/>
            <person name="Bouquet J.M."/>
            <person name="Danks G."/>
            <person name="Poulain J."/>
            <person name="Campsteijn C."/>
            <person name="Adamski M."/>
            <person name="Cross I."/>
            <person name="Yadetie F."/>
            <person name="Muffato M."/>
            <person name="Louis A."/>
            <person name="Butcher S."/>
            <person name="Tsagkogeorga G."/>
            <person name="Konrad A."/>
            <person name="Singh S."/>
            <person name="Jensen M.F."/>
            <person name="Cong E.H."/>
            <person name="Eikeseth-Otteraa H."/>
            <person name="Noel B."/>
            <person name="Anthouard V."/>
            <person name="Porcel B.M."/>
            <person name="Kachouri-Lafond R."/>
            <person name="Nishino A."/>
            <person name="Ugolini M."/>
            <person name="Chourrout P."/>
            <person name="Nishida H."/>
            <person name="Aasland R."/>
            <person name="Huzurbazar S."/>
            <person name="Westhof E."/>
            <person name="Delsuc F."/>
            <person name="Lehrach H."/>
            <person name="Reinhardt R."/>
            <person name="Weissenbach J."/>
            <person name="Roy S.W."/>
            <person name="Artiguenave F."/>
            <person name="Postlethwait J.H."/>
            <person name="Manak J.R."/>
            <person name="Thompson E.M."/>
            <person name="Jaillon O."/>
            <person name="Du Pasquier L."/>
            <person name="Boudinot P."/>
            <person name="Liberles D.A."/>
            <person name="Volff J.N."/>
            <person name="Philippe H."/>
            <person name="Lenhard B."/>
            <person name="Roest Crollius H."/>
            <person name="Wincker P."/>
            <person name="Chourrout D."/>
        </authorList>
    </citation>
    <scope>NUCLEOTIDE SEQUENCE [LARGE SCALE GENOMIC DNA]</scope>
</reference>
<dbReference type="Proteomes" id="UP000011014">
    <property type="component" value="Unassembled WGS sequence"/>
</dbReference>
<dbReference type="PANTHER" id="PTHR11777:SF9">
    <property type="entry name" value="ALANINE--TRNA LIGASE, CYTOPLASMIC"/>
    <property type="match status" value="1"/>
</dbReference>
<feature type="domain" description="Threonyl/alanyl tRNA synthetase SAD" evidence="2">
    <location>
        <begin position="4"/>
        <end position="41"/>
    </location>
</feature>
<sequence>GAADKTSVEFCGGTHLRDISHARKLIITAEEAISKGIRRVIAVTGAEAEKADRQAQRLAKANQLKEKDVNELKAEVKEAIKAKNTAEANQRAISLGWKSFNMNKRLKSMEYALNKLKSVLINNKVLNEILKLYAKKSPKSHVLLFSADHTAKKVLCLAQTPKGSTLKANEWVSSISPLIDGRGGGKDVQAQASGKNVSGLKGALAKAKEFAAANL</sequence>
<name>E4Z6R8_OIKDI</name>
<dbReference type="GO" id="GO:0002161">
    <property type="term" value="F:aminoacyl-tRNA deacylase activity"/>
    <property type="evidence" value="ECO:0007669"/>
    <property type="project" value="TreeGrafter"/>
</dbReference>
<accession>E4Z6R8</accession>
<dbReference type="Gene3D" id="3.30.980.10">
    <property type="entry name" value="Threonyl-trna Synthetase, Chain A, domain 2"/>
    <property type="match status" value="1"/>
</dbReference>
<dbReference type="SUPFAM" id="SSF55186">
    <property type="entry name" value="ThrRS/AlaRS common domain"/>
    <property type="match status" value="1"/>
</dbReference>